<evidence type="ECO:0000313" key="3">
    <source>
        <dbReference type="Proteomes" id="UP000035352"/>
    </source>
</evidence>
<dbReference type="STRING" id="413882.AAW51_3924"/>
<dbReference type="Pfam" id="PF07332">
    <property type="entry name" value="Phage_holin_3_6"/>
    <property type="match status" value="1"/>
</dbReference>
<dbReference type="AlphaFoldDB" id="A0A0G3BVQ7"/>
<accession>A0A0G3BVQ7</accession>
<dbReference type="RefSeq" id="WP_053013774.1">
    <property type="nucleotide sequence ID" value="NZ_CP011371.1"/>
</dbReference>
<keyword evidence="1" id="KW-0812">Transmembrane</keyword>
<sequence>MTFSQAAGSLWHELRGSLQERAKLFSLEAQRTGLTLVQMVLYAVVAAVLVVTSWLGLMGGIAAWLVLSADVHWGVALLVVVALNLVAAGLLAWYMRGLVRRLGFPATIRQLKSSQQQKPPSHTPAQTLH</sequence>
<proteinExistence type="predicted"/>
<evidence type="ECO:0008006" key="4">
    <source>
        <dbReference type="Google" id="ProtNLM"/>
    </source>
</evidence>
<gene>
    <name evidence="2" type="ORF">AAW51_3924</name>
</gene>
<dbReference type="Proteomes" id="UP000035352">
    <property type="component" value="Chromosome"/>
</dbReference>
<dbReference type="EMBL" id="CP011371">
    <property type="protein sequence ID" value="AKJ30615.1"/>
    <property type="molecule type" value="Genomic_DNA"/>
</dbReference>
<organism evidence="2 3">
    <name type="scientific">Caldimonas brevitalea</name>
    <dbReference type="NCBI Taxonomy" id="413882"/>
    <lineage>
        <taxon>Bacteria</taxon>
        <taxon>Pseudomonadati</taxon>
        <taxon>Pseudomonadota</taxon>
        <taxon>Betaproteobacteria</taxon>
        <taxon>Burkholderiales</taxon>
        <taxon>Sphaerotilaceae</taxon>
        <taxon>Caldimonas</taxon>
    </lineage>
</organism>
<name>A0A0G3BVQ7_9BURK</name>
<keyword evidence="1" id="KW-0472">Membrane</keyword>
<dbReference type="KEGG" id="pbh:AAW51_3924"/>
<keyword evidence="3" id="KW-1185">Reference proteome</keyword>
<protein>
    <recommendedName>
        <fullName evidence="4">Phage holin family protein</fullName>
    </recommendedName>
</protein>
<feature type="transmembrane region" description="Helical" evidence="1">
    <location>
        <begin position="73"/>
        <end position="94"/>
    </location>
</feature>
<evidence type="ECO:0000256" key="1">
    <source>
        <dbReference type="SAM" id="Phobius"/>
    </source>
</evidence>
<reference evidence="2 3" key="1">
    <citation type="submission" date="2015-05" db="EMBL/GenBank/DDBJ databases">
        <authorList>
            <person name="Tang B."/>
            <person name="Yu Y."/>
        </authorList>
    </citation>
    <scope>NUCLEOTIDE SEQUENCE [LARGE SCALE GENOMIC DNA]</scope>
    <source>
        <strain evidence="2 3">DSM 7029</strain>
    </source>
</reference>
<dbReference type="InterPro" id="IPR009937">
    <property type="entry name" value="Phage_holin_3_6"/>
</dbReference>
<keyword evidence="1" id="KW-1133">Transmembrane helix</keyword>
<evidence type="ECO:0000313" key="2">
    <source>
        <dbReference type="EMBL" id="AKJ30615.1"/>
    </source>
</evidence>
<feature type="transmembrane region" description="Helical" evidence="1">
    <location>
        <begin position="40"/>
        <end position="67"/>
    </location>
</feature>